<evidence type="ECO:0000256" key="1">
    <source>
        <dbReference type="ARBA" id="ARBA00001974"/>
    </source>
</evidence>
<evidence type="ECO:0000259" key="10">
    <source>
        <dbReference type="PROSITE" id="PS00624"/>
    </source>
</evidence>
<dbReference type="EMBL" id="JAXLPB010000001">
    <property type="protein sequence ID" value="MDY8107709.1"/>
    <property type="molecule type" value="Genomic_DNA"/>
</dbReference>
<evidence type="ECO:0000313" key="12">
    <source>
        <dbReference type="Proteomes" id="UP001294412"/>
    </source>
</evidence>
<dbReference type="PROSITE" id="PS00623">
    <property type="entry name" value="GMC_OXRED_1"/>
    <property type="match status" value="1"/>
</dbReference>
<feature type="domain" description="Glucose-methanol-choline oxidoreductase N-terminal" evidence="10">
    <location>
        <begin position="263"/>
        <end position="277"/>
    </location>
</feature>
<organism evidence="11 12">
    <name type="scientific">Fulvimarina uroteuthidis</name>
    <dbReference type="NCBI Taxonomy" id="3098149"/>
    <lineage>
        <taxon>Bacteria</taxon>
        <taxon>Pseudomonadati</taxon>
        <taxon>Pseudomonadota</taxon>
        <taxon>Alphaproteobacteria</taxon>
        <taxon>Hyphomicrobiales</taxon>
        <taxon>Aurantimonadaceae</taxon>
        <taxon>Fulvimarina</taxon>
    </lineage>
</organism>
<protein>
    <recommendedName>
        <fullName evidence="6 8">Choline dehydrogenase</fullName>
        <ecNumber evidence="6 8">1.1.99.1</ecNumber>
    </recommendedName>
</protein>
<accession>A0ABU5HYN7</accession>
<dbReference type="InterPro" id="IPR000172">
    <property type="entry name" value="GMC_OxRdtase_N"/>
</dbReference>
<dbReference type="EC" id="1.1.99.1" evidence="6 8"/>
<dbReference type="Pfam" id="PF00732">
    <property type="entry name" value="GMC_oxred_N"/>
    <property type="match status" value="1"/>
</dbReference>
<evidence type="ECO:0000256" key="7">
    <source>
        <dbReference type="RuleBase" id="RU003968"/>
    </source>
</evidence>
<evidence type="ECO:0000256" key="6">
    <source>
        <dbReference type="NCBIfam" id="TIGR01810"/>
    </source>
</evidence>
<name>A0ABU5HYN7_9HYPH</name>
<evidence type="ECO:0000256" key="8">
    <source>
        <dbReference type="RuleBase" id="RU003969"/>
    </source>
</evidence>
<dbReference type="PANTHER" id="PTHR11552:SF147">
    <property type="entry name" value="CHOLINE DEHYDROGENASE, MITOCHONDRIAL"/>
    <property type="match status" value="1"/>
</dbReference>
<dbReference type="InterPro" id="IPR007867">
    <property type="entry name" value="GMC_OxRtase_C"/>
</dbReference>
<comment type="cofactor">
    <cofactor evidence="1">
        <name>FAD</name>
        <dbReference type="ChEBI" id="CHEBI:57692"/>
    </cofactor>
</comment>
<dbReference type="PROSITE" id="PS00624">
    <property type="entry name" value="GMC_OXRED_2"/>
    <property type="match status" value="1"/>
</dbReference>
<evidence type="ECO:0000313" key="11">
    <source>
        <dbReference type="EMBL" id="MDY8107709.1"/>
    </source>
</evidence>
<feature type="domain" description="Glucose-methanol-choline oxidoreductase N-terminal" evidence="9">
    <location>
        <begin position="88"/>
        <end position="111"/>
    </location>
</feature>
<keyword evidence="5 11" id="KW-0560">Oxidoreductase</keyword>
<evidence type="ECO:0000256" key="5">
    <source>
        <dbReference type="ARBA" id="ARBA00023002"/>
    </source>
</evidence>
<dbReference type="PIRSF" id="PIRSF000137">
    <property type="entry name" value="Alcohol_oxidase"/>
    <property type="match status" value="1"/>
</dbReference>
<dbReference type="InterPro" id="IPR036188">
    <property type="entry name" value="FAD/NAD-bd_sf"/>
</dbReference>
<keyword evidence="3 7" id="KW-0285">Flavoprotein</keyword>
<dbReference type="PANTHER" id="PTHR11552">
    <property type="entry name" value="GLUCOSE-METHANOL-CHOLINE GMC OXIDOREDUCTASE"/>
    <property type="match status" value="1"/>
</dbReference>
<gene>
    <name evidence="11" type="primary">betA</name>
    <name evidence="11" type="ORF">U0C82_00920</name>
</gene>
<comment type="pathway">
    <text evidence="8">Amine and polyamine biosynthesis; betaine biosynthesis via choline pathway; betaine aldehyde from choline (cytochrome c reductase route): step 1/1.</text>
</comment>
<dbReference type="Proteomes" id="UP001294412">
    <property type="component" value="Unassembled WGS sequence"/>
</dbReference>
<comment type="catalytic activity">
    <reaction evidence="8">
        <text>choline + A = betaine aldehyde + AH2</text>
        <dbReference type="Rhea" id="RHEA:17433"/>
        <dbReference type="ChEBI" id="CHEBI:13193"/>
        <dbReference type="ChEBI" id="CHEBI:15354"/>
        <dbReference type="ChEBI" id="CHEBI:15710"/>
        <dbReference type="ChEBI" id="CHEBI:17499"/>
        <dbReference type="EC" id="1.1.99.1"/>
    </reaction>
</comment>
<dbReference type="SUPFAM" id="SSF51905">
    <property type="entry name" value="FAD/NAD(P)-binding domain"/>
    <property type="match status" value="1"/>
</dbReference>
<keyword evidence="12" id="KW-1185">Reference proteome</keyword>
<evidence type="ECO:0000256" key="2">
    <source>
        <dbReference type="ARBA" id="ARBA00010790"/>
    </source>
</evidence>
<dbReference type="SUPFAM" id="SSF54373">
    <property type="entry name" value="FAD-linked reductases, C-terminal domain"/>
    <property type="match status" value="1"/>
</dbReference>
<comment type="similarity">
    <text evidence="2 7">Belongs to the GMC oxidoreductase family.</text>
</comment>
<dbReference type="InterPro" id="IPR012132">
    <property type="entry name" value="GMC_OxRdtase"/>
</dbReference>
<evidence type="ECO:0000259" key="9">
    <source>
        <dbReference type="PROSITE" id="PS00623"/>
    </source>
</evidence>
<dbReference type="RefSeq" id="WP_322184962.1">
    <property type="nucleotide sequence ID" value="NZ_JAXLPB010000001.1"/>
</dbReference>
<dbReference type="GO" id="GO:0008812">
    <property type="term" value="F:choline dehydrogenase activity"/>
    <property type="evidence" value="ECO:0007669"/>
    <property type="project" value="UniProtKB-EC"/>
</dbReference>
<reference evidence="11 12" key="1">
    <citation type="submission" date="2023-12" db="EMBL/GenBank/DDBJ databases">
        <title>Description of Novel Strain Fulvimarina sp. 2208YS6-2-32 isolated from Uroteuthis (Photololigo) edulis.</title>
        <authorList>
            <person name="Park J.-S."/>
        </authorList>
    </citation>
    <scope>NUCLEOTIDE SEQUENCE [LARGE SCALE GENOMIC DNA]</scope>
    <source>
        <strain evidence="11 12">2208YS6-2-32</strain>
    </source>
</reference>
<dbReference type="Gene3D" id="3.50.50.60">
    <property type="entry name" value="FAD/NAD(P)-binding domain"/>
    <property type="match status" value="1"/>
</dbReference>
<sequence>MTSNDTIIAEADYVVIGSGSAGAALAYRLSESGRHSVIVLEYGGTDIGPFIQMPGALSYPMNMSRYDWGFATEPEPRLGNRRLATPRGKVIGGSSSINGMVYVRGHAKDYAHWEASGARGWDYADVLPYFKRMENWHDGGHGGDPAWRGSDGPLHVGRGPRTNPLFKAFVDAGIQAGFEATDDYNGEKQEGFGPMEQTVWEGRRWSTANAYIRPAMARENFDLIHCFANRVRIEDGRATGVEVSKGGTRGVVKARREVIVSASSINSPKILMLSGIGPAEHLREHGIAVVADRPGVGGNLQDHLEVYIQQACTQPITLYKHWNLFGKGYAGAEWVVAKTGLGASNQFESAGFVRSRPGVEYPDIQYHFLPMAVRYDGKAPAEGHGYQAHVGPMRSPSRGRISLRSADPSEAPKIVFNYMSTDEDWVDFRHCVRLTREIFGQAAFDDYRGKEIQPGASAQSDDEIDAFIRDEAESAYHPCGTCRMGDPGERDTVVDPQCRVVGVDALRVVDSSIFPRITNGNLNAPSIMVGEKAADHILGQSLPREEARPWINPRWETSDR</sequence>
<comment type="caution">
    <text evidence="11">The sequence shown here is derived from an EMBL/GenBank/DDBJ whole genome shotgun (WGS) entry which is preliminary data.</text>
</comment>
<proteinExistence type="inferred from homology"/>
<keyword evidence="4 7" id="KW-0274">FAD</keyword>
<dbReference type="NCBIfam" id="NF002550">
    <property type="entry name" value="PRK02106.1"/>
    <property type="match status" value="1"/>
</dbReference>
<dbReference type="NCBIfam" id="TIGR01810">
    <property type="entry name" value="betA"/>
    <property type="match status" value="1"/>
</dbReference>
<dbReference type="InterPro" id="IPR011533">
    <property type="entry name" value="BetA"/>
</dbReference>
<dbReference type="Gene3D" id="3.30.560.10">
    <property type="entry name" value="Glucose Oxidase, domain 3"/>
    <property type="match status" value="1"/>
</dbReference>
<evidence type="ECO:0000256" key="4">
    <source>
        <dbReference type="ARBA" id="ARBA00022827"/>
    </source>
</evidence>
<evidence type="ECO:0000256" key="3">
    <source>
        <dbReference type="ARBA" id="ARBA00022630"/>
    </source>
</evidence>
<dbReference type="Pfam" id="PF05199">
    <property type="entry name" value="GMC_oxred_C"/>
    <property type="match status" value="1"/>
</dbReference>